<proteinExistence type="inferred from homology"/>
<evidence type="ECO:0000313" key="7">
    <source>
        <dbReference type="EMBL" id="PNC53901.1"/>
    </source>
</evidence>
<accession>A0AAP8NK77</accession>
<dbReference type="CDD" id="cd00609">
    <property type="entry name" value="AAT_like"/>
    <property type="match status" value="1"/>
</dbReference>
<reference evidence="7 8" key="1">
    <citation type="journal article" date="2017" name="BMC Genomics">
        <title>Genome sequencing of 39 Akkermansia muciniphila isolates reveals its population structure, genomic and functional diverisity, and global distribution in mammalian gut microbiotas.</title>
        <authorList>
            <person name="Guo X."/>
            <person name="Li S."/>
            <person name="Zhang J."/>
            <person name="Wu F."/>
            <person name="Li X."/>
            <person name="Wu D."/>
            <person name="Zhang M."/>
            <person name="Ou Z."/>
            <person name="Jie Z."/>
            <person name="Yan Q."/>
            <person name="Li P."/>
            <person name="Yi J."/>
            <person name="Peng Y."/>
        </authorList>
    </citation>
    <scope>NUCLEOTIDE SEQUENCE [LARGE SCALE GENOMIC DNA]</scope>
    <source>
        <strain evidence="7 8">GP43</strain>
    </source>
</reference>
<dbReference type="Proteomes" id="UP000235914">
    <property type="component" value="Unassembled WGS sequence"/>
</dbReference>
<dbReference type="Pfam" id="PF00155">
    <property type="entry name" value="Aminotran_1_2"/>
    <property type="match status" value="1"/>
</dbReference>
<evidence type="ECO:0000256" key="1">
    <source>
        <dbReference type="ARBA" id="ARBA00001933"/>
    </source>
</evidence>
<feature type="domain" description="Aminotransferase class I/classII large" evidence="6">
    <location>
        <begin position="33"/>
        <end position="380"/>
    </location>
</feature>
<protein>
    <recommendedName>
        <fullName evidence="2">cysteine-S-conjugate beta-lyase</fullName>
        <ecNumber evidence="2">4.4.1.13</ecNumber>
    </recommendedName>
</protein>
<dbReference type="Gene3D" id="3.40.640.10">
    <property type="entry name" value="Type I PLP-dependent aspartate aminotransferase-like (Major domain)"/>
    <property type="match status" value="1"/>
</dbReference>
<evidence type="ECO:0000256" key="2">
    <source>
        <dbReference type="ARBA" id="ARBA00012224"/>
    </source>
</evidence>
<dbReference type="InterPro" id="IPR015421">
    <property type="entry name" value="PyrdxlP-dep_Trfase_major"/>
</dbReference>
<dbReference type="EC" id="4.4.1.13" evidence="2"/>
<comment type="cofactor">
    <cofactor evidence="1">
        <name>pyridoxal 5'-phosphate</name>
        <dbReference type="ChEBI" id="CHEBI:597326"/>
    </cofactor>
</comment>
<dbReference type="PANTHER" id="PTHR43525">
    <property type="entry name" value="PROTEIN MALY"/>
    <property type="match status" value="1"/>
</dbReference>
<evidence type="ECO:0000313" key="8">
    <source>
        <dbReference type="Proteomes" id="UP000235914"/>
    </source>
</evidence>
<dbReference type="EMBL" id="PJKN01000007">
    <property type="protein sequence ID" value="PNC53901.1"/>
    <property type="molecule type" value="Genomic_DNA"/>
</dbReference>
<evidence type="ECO:0000256" key="3">
    <source>
        <dbReference type="ARBA" id="ARBA00022898"/>
    </source>
</evidence>
<comment type="similarity">
    <text evidence="5">Belongs to the class-II pyridoxal-phosphate-dependent aminotransferase family. MalY/PatB cystathionine beta-lyase subfamily.</text>
</comment>
<keyword evidence="7" id="KW-0808">Transferase</keyword>
<dbReference type="InterPro" id="IPR027619">
    <property type="entry name" value="C-S_lyase_PatB-like"/>
</dbReference>
<dbReference type="GO" id="GO:0030170">
    <property type="term" value="F:pyridoxal phosphate binding"/>
    <property type="evidence" value="ECO:0007669"/>
    <property type="project" value="InterPro"/>
</dbReference>
<gene>
    <name evidence="7" type="ORF">CXU09_11480</name>
</gene>
<dbReference type="InterPro" id="IPR015424">
    <property type="entry name" value="PyrdxlP-dep_Trfase"/>
</dbReference>
<dbReference type="RefSeq" id="WP_094139147.1">
    <property type="nucleotide sequence ID" value="NZ_FXXW01000002.1"/>
</dbReference>
<dbReference type="Gene3D" id="3.90.1150.10">
    <property type="entry name" value="Aspartate Aminotransferase, domain 1"/>
    <property type="match status" value="1"/>
</dbReference>
<dbReference type="InterPro" id="IPR004839">
    <property type="entry name" value="Aminotransferase_I/II_large"/>
</dbReference>
<organism evidence="7 8">
    <name type="scientific">Akkermansia muciniphila</name>
    <dbReference type="NCBI Taxonomy" id="239935"/>
    <lineage>
        <taxon>Bacteria</taxon>
        <taxon>Pseudomonadati</taxon>
        <taxon>Verrucomicrobiota</taxon>
        <taxon>Verrucomicrobiia</taxon>
        <taxon>Verrucomicrobiales</taxon>
        <taxon>Akkermansiaceae</taxon>
        <taxon>Akkermansia</taxon>
    </lineage>
</organism>
<keyword evidence="3" id="KW-0663">Pyridoxal phosphate</keyword>
<name>A0AAP8NK77_9BACT</name>
<dbReference type="InterPro" id="IPR051798">
    <property type="entry name" value="Class-II_PLP-Dep_Aminotrans"/>
</dbReference>
<keyword evidence="4" id="KW-0456">Lyase</keyword>
<keyword evidence="7" id="KW-0032">Aminotransferase</keyword>
<evidence type="ECO:0000259" key="6">
    <source>
        <dbReference type="Pfam" id="PF00155"/>
    </source>
</evidence>
<comment type="caution">
    <text evidence="7">The sequence shown here is derived from an EMBL/GenBank/DDBJ whole genome shotgun (WGS) entry which is preliminary data.</text>
</comment>
<dbReference type="SUPFAM" id="SSF53383">
    <property type="entry name" value="PLP-dependent transferases"/>
    <property type="match status" value="1"/>
</dbReference>
<sequence length="401" mass="45091">MKYDFDTVVPRRGTNSYKWDSMPREDILPMWVADMDFRTAPAVTEAIRKRAEHGIFGYTRVPDSYYEAVVNWFERRHGWKINPEWMIYTTGVVPALSAVIRALTVPGDKVLVQTPVYNCFFSSIRNNGCVAETCPLKYENGRYTLDAEDLERKASDPAVKLMLLCNPHNPAGRVWTREELEEMAAICRRNGVFVVADEIHCELTYPGHPYTPFASLSEDALRHSVTCISPSKAFNLAGIQIANIVAADEEVRKKIDKAININEVCDVNSFAVDALEAAYNGGEEWLEELKLYLYGNYEIVRDMLAERLPQLRVVPLEGTYLVWVDCSALGLPSAEIVRLLEEEGRVLVNGGEMYGETEGRFIRLNIACPRKLLLEGLERISHTLCGRISGTRTCPASPAGS</sequence>
<dbReference type="InterPro" id="IPR015422">
    <property type="entry name" value="PyrdxlP-dep_Trfase_small"/>
</dbReference>
<dbReference type="GO" id="GO:0047804">
    <property type="term" value="F:cysteine-S-conjugate beta-lyase activity"/>
    <property type="evidence" value="ECO:0007669"/>
    <property type="project" value="UniProtKB-EC"/>
</dbReference>
<dbReference type="PANTHER" id="PTHR43525:SF1">
    <property type="entry name" value="PROTEIN MALY"/>
    <property type="match status" value="1"/>
</dbReference>
<evidence type="ECO:0000256" key="5">
    <source>
        <dbReference type="ARBA" id="ARBA00037974"/>
    </source>
</evidence>
<evidence type="ECO:0000256" key="4">
    <source>
        <dbReference type="ARBA" id="ARBA00023239"/>
    </source>
</evidence>
<dbReference type="GO" id="GO:0008483">
    <property type="term" value="F:transaminase activity"/>
    <property type="evidence" value="ECO:0007669"/>
    <property type="project" value="UniProtKB-KW"/>
</dbReference>
<dbReference type="NCBIfam" id="TIGR04350">
    <property type="entry name" value="C_S_lyase_PatB"/>
    <property type="match status" value="1"/>
</dbReference>
<dbReference type="AlphaFoldDB" id="A0AAP8NK77"/>